<gene>
    <name evidence="3" type="primary">korB</name>
    <name evidence="3" type="ORF">KL86DPRO_11685</name>
</gene>
<accession>A0A212JKR4</accession>
<evidence type="ECO:0000256" key="1">
    <source>
        <dbReference type="ARBA" id="ARBA00023002"/>
    </source>
</evidence>
<protein>
    <submittedName>
        <fullName evidence="3">2-oxoglutarate synthase subunit KorB</fullName>
        <ecNumber evidence="3">1.2.7.3</ecNumber>
    </submittedName>
</protein>
<organism evidence="3">
    <name type="scientific">uncultured delta proteobacterium</name>
    <dbReference type="NCBI Taxonomy" id="34034"/>
    <lineage>
        <taxon>Bacteria</taxon>
        <taxon>Deltaproteobacteria</taxon>
        <taxon>environmental samples</taxon>
    </lineage>
</organism>
<evidence type="ECO:0000313" key="3">
    <source>
        <dbReference type="EMBL" id="SBV99885.1"/>
    </source>
</evidence>
<dbReference type="SUPFAM" id="SSF52518">
    <property type="entry name" value="Thiamin diphosphate-binding fold (THDP-binding)"/>
    <property type="match status" value="1"/>
</dbReference>
<dbReference type="InterPro" id="IPR011766">
    <property type="entry name" value="TPP_enzyme_TPP-bd"/>
</dbReference>
<dbReference type="GO" id="GO:0047553">
    <property type="term" value="F:2-oxoglutarate synthase activity"/>
    <property type="evidence" value="ECO:0007669"/>
    <property type="project" value="UniProtKB-EC"/>
</dbReference>
<evidence type="ECO:0000259" key="2">
    <source>
        <dbReference type="Pfam" id="PF02775"/>
    </source>
</evidence>
<dbReference type="CDD" id="cd03375">
    <property type="entry name" value="TPP_OGFOR"/>
    <property type="match status" value="1"/>
</dbReference>
<dbReference type="GO" id="GO:0030976">
    <property type="term" value="F:thiamine pyrophosphate binding"/>
    <property type="evidence" value="ECO:0007669"/>
    <property type="project" value="InterPro"/>
</dbReference>
<dbReference type="EMBL" id="FLUQ01000001">
    <property type="protein sequence ID" value="SBV99885.1"/>
    <property type="molecule type" value="Genomic_DNA"/>
</dbReference>
<dbReference type="Gene3D" id="3.40.50.970">
    <property type="match status" value="1"/>
</dbReference>
<dbReference type="InterPro" id="IPR051457">
    <property type="entry name" value="2-oxoacid:Fd_oxidoreductase"/>
</dbReference>
<dbReference type="PANTHER" id="PTHR48084">
    <property type="entry name" value="2-OXOGLUTARATE OXIDOREDUCTASE SUBUNIT KORB-RELATED"/>
    <property type="match status" value="1"/>
</dbReference>
<sequence length="277" mass="30381">MADRIVQQYLRQDKLPHIWCAGCGDGTIAGAMMRAIDSLHMDKDNIALITGIGCSARFNNIMDFHSFQTAHGRALAYATGFKMAQPGMDVMVATGDGDCAGIGGNHLIHACRRNINLTVLLINNNIYGMTGGQYSPLTPYGQKAATAKYDTFEYPFDICELAMAAGATYVARSTVYHVKLTEKLIKKAIEHKGFSLVEVISQCPTNYGKRNKYKSPYDMLLWQKDIAVPVEKAKDMTPEELEGKAVIGELVQRTDRKDFNTCYDAMVSQAMAQGGAG</sequence>
<dbReference type="InterPro" id="IPR029061">
    <property type="entry name" value="THDP-binding"/>
</dbReference>
<keyword evidence="1 3" id="KW-0560">Oxidoreductase</keyword>
<feature type="domain" description="Thiamine pyrophosphate enzyme TPP-binding" evidence="2">
    <location>
        <begin position="52"/>
        <end position="199"/>
    </location>
</feature>
<dbReference type="GO" id="GO:0045333">
    <property type="term" value="P:cellular respiration"/>
    <property type="evidence" value="ECO:0007669"/>
    <property type="project" value="UniProtKB-ARBA"/>
</dbReference>
<reference evidence="3" key="1">
    <citation type="submission" date="2016-04" db="EMBL/GenBank/DDBJ databases">
        <authorList>
            <person name="Evans L.H."/>
            <person name="Alamgir A."/>
            <person name="Owens N."/>
            <person name="Weber N.D."/>
            <person name="Virtaneva K."/>
            <person name="Barbian K."/>
            <person name="Babar A."/>
            <person name="Rosenke K."/>
        </authorList>
    </citation>
    <scope>NUCLEOTIDE SEQUENCE</scope>
    <source>
        <strain evidence="3">86</strain>
    </source>
</reference>
<proteinExistence type="predicted"/>
<dbReference type="EC" id="1.2.7.3" evidence="3"/>
<dbReference type="PANTHER" id="PTHR48084:SF1">
    <property type="entry name" value="2-OXOGLUTARATE SYNTHASE SUBUNIT KORB"/>
    <property type="match status" value="1"/>
</dbReference>
<name>A0A212JKR4_9DELT</name>
<dbReference type="Pfam" id="PF02775">
    <property type="entry name" value="TPP_enzyme_C"/>
    <property type="match status" value="1"/>
</dbReference>
<dbReference type="AlphaFoldDB" id="A0A212JKR4"/>